<dbReference type="OMA" id="CQPFGKR"/>
<sequence>MRKLTLEAVNESLKLVHDKDVFPEAPSHITRITTIDSGCFVKGPALTFHDEIGGSEMIARLLLQEAETLEQIERNPHPNILRYRGCHVYRGRIVSLVLQRYPRTLEECVLNGGGNIDLKLGFDRLKTGVMHLHALGLAHNDIKASNIMVDEDGTWILADMGSCRPFGDRLIIAGNPQWETSSQQHDEDALGELWIWLKDQKPRKV</sequence>
<dbReference type="PROSITE" id="PS50011">
    <property type="entry name" value="PROTEIN_KINASE_DOM"/>
    <property type="match status" value="1"/>
</dbReference>
<dbReference type="SUPFAM" id="SSF56112">
    <property type="entry name" value="Protein kinase-like (PK-like)"/>
    <property type="match status" value="1"/>
</dbReference>
<keyword evidence="3" id="KW-1185">Reference proteome</keyword>
<gene>
    <name evidence="2" type="ORF">COCHEDRAFT_1020023</name>
</gene>
<dbReference type="InterPro" id="IPR000719">
    <property type="entry name" value="Prot_kinase_dom"/>
</dbReference>
<proteinExistence type="predicted"/>
<feature type="domain" description="Protein kinase" evidence="1">
    <location>
        <begin position="1"/>
        <end position="205"/>
    </location>
</feature>
<dbReference type="InterPro" id="IPR011009">
    <property type="entry name" value="Kinase-like_dom_sf"/>
</dbReference>
<dbReference type="OrthoDB" id="4062651at2759"/>
<accession>M2UNY6</accession>
<dbReference type="STRING" id="701091.M2UNY6"/>
<evidence type="ECO:0000313" key="3">
    <source>
        <dbReference type="Proteomes" id="UP000016936"/>
    </source>
</evidence>
<dbReference type="PROSITE" id="PS00108">
    <property type="entry name" value="PROTEIN_KINASE_ST"/>
    <property type="match status" value="1"/>
</dbReference>
<dbReference type="eggNOG" id="KOG1027">
    <property type="taxonomic scope" value="Eukaryota"/>
</dbReference>
<reference evidence="2 3" key="1">
    <citation type="journal article" date="2012" name="PLoS Pathog.">
        <title>Diverse lifestyles and strategies of plant pathogenesis encoded in the genomes of eighteen Dothideomycetes fungi.</title>
        <authorList>
            <person name="Ohm R.A."/>
            <person name="Feau N."/>
            <person name="Henrissat B."/>
            <person name="Schoch C.L."/>
            <person name="Horwitz B.A."/>
            <person name="Barry K.W."/>
            <person name="Condon B.J."/>
            <person name="Copeland A.C."/>
            <person name="Dhillon B."/>
            <person name="Glaser F."/>
            <person name="Hesse C.N."/>
            <person name="Kosti I."/>
            <person name="LaButti K."/>
            <person name="Lindquist E.A."/>
            <person name="Lucas S."/>
            <person name="Salamov A.A."/>
            <person name="Bradshaw R.E."/>
            <person name="Ciuffetti L."/>
            <person name="Hamelin R.C."/>
            <person name="Kema G.H.J."/>
            <person name="Lawrence C."/>
            <person name="Scott J.A."/>
            <person name="Spatafora J.W."/>
            <person name="Turgeon B.G."/>
            <person name="de Wit P.J.G.M."/>
            <person name="Zhong S."/>
            <person name="Goodwin S.B."/>
            <person name="Grigoriev I.V."/>
        </authorList>
    </citation>
    <scope>NUCLEOTIDE SEQUENCE [LARGE SCALE GENOMIC DNA]</scope>
    <source>
        <strain evidence="3">C5 / ATCC 48332 / race O</strain>
    </source>
</reference>
<dbReference type="GO" id="GO:0005524">
    <property type="term" value="F:ATP binding"/>
    <property type="evidence" value="ECO:0007669"/>
    <property type="project" value="InterPro"/>
</dbReference>
<dbReference type="GO" id="GO:0004672">
    <property type="term" value="F:protein kinase activity"/>
    <property type="evidence" value="ECO:0007669"/>
    <property type="project" value="InterPro"/>
</dbReference>
<dbReference type="Pfam" id="PF00069">
    <property type="entry name" value="Pkinase"/>
    <property type="match status" value="1"/>
</dbReference>
<dbReference type="HOGENOM" id="CLU_062257_1_1_1"/>
<dbReference type="InterPro" id="IPR008271">
    <property type="entry name" value="Ser/Thr_kinase_AS"/>
</dbReference>
<dbReference type="Gene3D" id="1.10.510.10">
    <property type="entry name" value="Transferase(Phosphotransferase) domain 1"/>
    <property type="match status" value="1"/>
</dbReference>
<organism evidence="2 3">
    <name type="scientific">Cochliobolus heterostrophus (strain C5 / ATCC 48332 / race O)</name>
    <name type="common">Southern corn leaf blight fungus</name>
    <name type="synonym">Bipolaris maydis</name>
    <dbReference type="NCBI Taxonomy" id="701091"/>
    <lineage>
        <taxon>Eukaryota</taxon>
        <taxon>Fungi</taxon>
        <taxon>Dikarya</taxon>
        <taxon>Ascomycota</taxon>
        <taxon>Pezizomycotina</taxon>
        <taxon>Dothideomycetes</taxon>
        <taxon>Pleosporomycetidae</taxon>
        <taxon>Pleosporales</taxon>
        <taxon>Pleosporineae</taxon>
        <taxon>Pleosporaceae</taxon>
        <taxon>Bipolaris</taxon>
    </lineage>
</organism>
<dbReference type="EMBL" id="KB445571">
    <property type="protein sequence ID" value="EMD95291.1"/>
    <property type="molecule type" value="Genomic_DNA"/>
</dbReference>
<reference evidence="3" key="2">
    <citation type="journal article" date="2013" name="PLoS Genet.">
        <title>Comparative genome structure, secondary metabolite, and effector coding capacity across Cochliobolus pathogens.</title>
        <authorList>
            <person name="Condon B.J."/>
            <person name="Leng Y."/>
            <person name="Wu D."/>
            <person name="Bushley K.E."/>
            <person name="Ohm R.A."/>
            <person name="Otillar R."/>
            <person name="Martin J."/>
            <person name="Schackwitz W."/>
            <person name="Grimwood J."/>
            <person name="MohdZainudin N."/>
            <person name="Xue C."/>
            <person name="Wang R."/>
            <person name="Manning V.A."/>
            <person name="Dhillon B."/>
            <person name="Tu Z.J."/>
            <person name="Steffenson B.J."/>
            <person name="Salamov A."/>
            <person name="Sun H."/>
            <person name="Lowry S."/>
            <person name="LaButti K."/>
            <person name="Han J."/>
            <person name="Copeland A."/>
            <person name="Lindquist E."/>
            <person name="Barry K."/>
            <person name="Schmutz J."/>
            <person name="Baker S.E."/>
            <person name="Ciuffetti L.M."/>
            <person name="Grigoriev I.V."/>
            <person name="Zhong S."/>
            <person name="Turgeon B.G."/>
        </authorList>
    </citation>
    <scope>NUCLEOTIDE SEQUENCE [LARGE SCALE GENOMIC DNA]</scope>
    <source>
        <strain evidence="3">C5 / ATCC 48332 / race O</strain>
    </source>
</reference>
<protein>
    <recommendedName>
        <fullName evidence="1">Protein kinase domain-containing protein</fullName>
    </recommendedName>
</protein>
<dbReference type="AlphaFoldDB" id="M2UNY6"/>
<dbReference type="Proteomes" id="UP000016936">
    <property type="component" value="Unassembled WGS sequence"/>
</dbReference>
<name>M2UNY6_COCH5</name>
<evidence type="ECO:0000259" key="1">
    <source>
        <dbReference type="PROSITE" id="PS50011"/>
    </source>
</evidence>
<evidence type="ECO:0000313" key="2">
    <source>
        <dbReference type="EMBL" id="EMD95291.1"/>
    </source>
</evidence>